<comment type="caution">
    <text evidence="2">The sequence shown here is derived from an EMBL/GenBank/DDBJ whole genome shotgun (WGS) entry which is preliminary data.</text>
</comment>
<evidence type="ECO:0000256" key="1">
    <source>
        <dbReference type="SAM" id="MobiDB-lite"/>
    </source>
</evidence>
<reference evidence="2" key="2">
    <citation type="submission" date="2020-09" db="EMBL/GenBank/DDBJ databases">
        <authorList>
            <person name="Sun Q."/>
            <person name="Kim S."/>
        </authorList>
    </citation>
    <scope>NUCLEOTIDE SEQUENCE</scope>
    <source>
        <strain evidence="2">KCTC 32296</strain>
    </source>
</reference>
<feature type="region of interest" description="Disordered" evidence="1">
    <location>
        <begin position="1"/>
        <end position="50"/>
    </location>
</feature>
<keyword evidence="3" id="KW-1185">Reference proteome</keyword>
<sequence>MMTETGVAASKESELNAVAADARTGEMTERFTSERPHRADRASMTILGQI</sequence>
<feature type="compositionally biased region" description="Basic and acidic residues" evidence="1">
    <location>
        <begin position="23"/>
        <end position="41"/>
    </location>
</feature>
<reference evidence="2" key="1">
    <citation type="journal article" date="2014" name="Int. J. Syst. Evol. Microbiol.">
        <title>Complete genome sequence of Corynebacterium casei LMG S-19264T (=DSM 44701T), isolated from a smear-ripened cheese.</title>
        <authorList>
            <consortium name="US DOE Joint Genome Institute (JGI-PGF)"/>
            <person name="Walter F."/>
            <person name="Albersmeier A."/>
            <person name="Kalinowski J."/>
            <person name="Ruckert C."/>
        </authorList>
    </citation>
    <scope>NUCLEOTIDE SEQUENCE</scope>
    <source>
        <strain evidence="2">KCTC 32296</strain>
    </source>
</reference>
<accession>A0A918USJ4</accession>
<evidence type="ECO:0000313" key="3">
    <source>
        <dbReference type="Proteomes" id="UP000662572"/>
    </source>
</evidence>
<name>A0A918USJ4_9CAUL</name>
<organism evidence="2 3">
    <name type="scientific">Asticcacaulis endophyticus</name>
    <dbReference type="NCBI Taxonomy" id="1395890"/>
    <lineage>
        <taxon>Bacteria</taxon>
        <taxon>Pseudomonadati</taxon>
        <taxon>Pseudomonadota</taxon>
        <taxon>Alphaproteobacteria</taxon>
        <taxon>Caulobacterales</taxon>
        <taxon>Caulobacteraceae</taxon>
        <taxon>Asticcacaulis</taxon>
    </lineage>
</organism>
<gene>
    <name evidence="2" type="ORF">GCM10011273_16920</name>
</gene>
<dbReference type="Proteomes" id="UP000662572">
    <property type="component" value="Unassembled WGS sequence"/>
</dbReference>
<protein>
    <submittedName>
        <fullName evidence="2">Uncharacterized protein</fullName>
    </submittedName>
</protein>
<dbReference type="AlphaFoldDB" id="A0A918USJ4"/>
<dbReference type="EMBL" id="BMZB01000001">
    <property type="protein sequence ID" value="GGZ31022.1"/>
    <property type="molecule type" value="Genomic_DNA"/>
</dbReference>
<proteinExistence type="predicted"/>
<evidence type="ECO:0000313" key="2">
    <source>
        <dbReference type="EMBL" id="GGZ31022.1"/>
    </source>
</evidence>